<dbReference type="InterPro" id="IPR017939">
    <property type="entry name" value="G-Glutamylcylcotransferase"/>
</dbReference>
<feature type="binding site" evidence="4">
    <location>
        <position position="180"/>
    </location>
    <ligand>
        <name>substrate</name>
    </ligand>
</feature>
<name>A0A9P5SG72_9FUNG</name>
<dbReference type="PANTHER" id="PTHR12935">
    <property type="entry name" value="GAMMA-GLUTAMYLCYCLOTRANSFERASE"/>
    <property type="match status" value="1"/>
</dbReference>
<comment type="caution">
    <text evidence="7">The sequence shown here is derived from an EMBL/GenBank/DDBJ whole genome shotgun (WGS) entry which is preliminary data.</text>
</comment>
<evidence type="ECO:0000313" key="8">
    <source>
        <dbReference type="Proteomes" id="UP000696485"/>
    </source>
</evidence>
<dbReference type="PANTHER" id="PTHR12935:SF0">
    <property type="entry name" value="GAMMA-GLUTAMYLCYCLOTRANSFERASE"/>
    <property type="match status" value="1"/>
</dbReference>
<dbReference type="GO" id="GO:0003839">
    <property type="term" value="F:gamma-glutamylcyclotransferase activity"/>
    <property type="evidence" value="ECO:0007669"/>
    <property type="project" value="UniProtKB-EC"/>
</dbReference>
<evidence type="ECO:0000256" key="5">
    <source>
        <dbReference type="SAM" id="MobiDB-lite"/>
    </source>
</evidence>
<organism evidence="7 8">
    <name type="scientific">Podila minutissima</name>
    <dbReference type="NCBI Taxonomy" id="64525"/>
    <lineage>
        <taxon>Eukaryota</taxon>
        <taxon>Fungi</taxon>
        <taxon>Fungi incertae sedis</taxon>
        <taxon>Mucoromycota</taxon>
        <taxon>Mortierellomycotina</taxon>
        <taxon>Mortierellomycetes</taxon>
        <taxon>Mortierellales</taxon>
        <taxon>Mortierellaceae</taxon>
        <taxon>Podila</taxon>
    </lineage>
</organism>
<proteinExistence type="predicted"/>
<evidence type="ECO:0000256" key="1">
    <source>
        <dbReference type="ARBA" id="ARBA00012346"/>
    </source>
</evidence>
<evidence type="ECO:0000256" key="6">
    <source>
        <dbReference type="SAM" id="Phobius"/>
    </source>
</evidence>
<gene>
    <name evidence="7" type="ORF">BG006_010977</name>
</gene>
<feature type="active site" description="Proton acceptor" evidence="3">
    <location>
        <position position="131"/>
    </location>
</feature>
<dbReference type="Gene3D" id="3.10.490.10">
    <property type="entry name" value="Gamma-glutamyl cyclotransferase-like"/>
    <property type="match status" value="1"/>
</dbReference>
<feature type="region of interest" description="Disordered" evidence="5">
    <location>
        <begin position="296"/>
        <end position="336"/>
    </location>
</feature>
<dbReference type="EC" id="4.3.2.9" evidence="1"/>
<dbReference type="EMBL" id="JAAAUY010000907">
    <property type="protein sequence ID" value="KAF9325546.1"/>
    <property type="molecule type" value="Genomic_DNA"/>
</dbReference>
<dbReference type="AlphaFoldDB" id="A0A9P5SG72"/>
<evidence type="ECO:0000256" key="2">
    <source>
        <dbReference type="ARBA" id="ARBA00023239"/>
    </source>
</evidence>
<evidence type="ECO:0000256" key="4">
    <source>
        <dbReference type="PIRSR" id="PIRSR617939-2"/>
    </source>
</evidence>
<dbReference type="Proteomes" id="UP000696485">
    <property type="component" value="Unassembled WGS sequence"/>
</dbReference>
<feature type="compositionally biased region" description="Basic and acidic residues" evidence="5">
    <location>
        <begin position="296"/>
        <end position="323"/>
    </location>
</feature>
<feature type="binding site" evidence="4">
    <location>
        <begin position="20"/>
        <end position="25"/>
    </location>
    <ligand>
        <name>substrate</name>
    </ligand>
</feature>
<sequence>MPATTTNPTSLEDTQDTVWYLAYGSNMDPKVFTGRRKVQPLESIPVIAPDYWLSFDIAGFPFVEPCFASILKIDRSRLHSRDYALEVHNRTKYGQQFFWDDKRPESTYPPVLQGVAHRITQRDWRLVIESEGGWGHDVPTGYNQIVIPCNVVGSNKVLQAHVLEARPSSIKSHCQPTLRYKNLLTSGAAHHHLDQEYQTYLAKIVPYECDGARSKIARVLFTVFNMPMMLLFAAIVFRNRGKPVDQMQRPPFWAAWMFDKAARMSTAVHDYLIMPVFGSGRRSTEAHQAVVRKRIEDQMKERPDLAEQQACREKEEEAGEPRSVKAVQDAVESVAE</sequence>
<evidence type="ECO:0000313" key="7">
    <source>
        <dbReference type="EMBL" id="KAF9325546.1"/>
    </source>
</evidence>
<keyword evidence="8" id="KW-1185">Reference proteome</keyword>
<keyword evidence="6" id="KW-0472">Membrane</keyword>
<keyword evidence="6" id="KW-0812">Transmembrane</keyword>
<reference evidence="7" key="1">
    <citation type="journal article" date="2020" name="Fungal Divers.">
        <title>Resolving the Mortierellaceae phylogeny through synthesis of multi-gene phylogenetics and phylogenomics.</title>
        <authorList>
            <person name="Vandepol N."/>
            <person name="Liber J."/>
            <person name="Desiro A."/>
            <person name="Na H."/>
            <person name="Kennedy M."/>
            <person name="Barry K."/>
            <person name="Grigoriev I.V."/>
            <person name="Miller A.N."/>
            <person name="O'Donnell K."/>
            <person name="Stajich J.E."/>
            <person name="Bonito G."/>
        </authorList>
    </citation>
    <scope>NUCLEOTIDE SEQUENCE</scope>
    <source>
        <strain evidence="7">NVP1</strain>
    </source>
</reference>
<keyword evidence="6" id="KW-1133">Transmembrane helix</keyword>
<keyword evidence="2" id="KW-0456">Lyase</keyword>
<accession>A0A9P5SG72</accession>
<evidence type="ECO:0000256" key="3">
    <source>
        <dbReference type="PIRSR" id="PIRSR617939-1"/>
    </source>
</evidence>
<feature type="transmembrane region" description="Helical" evidence="6">
    <location>
        <begin position="216"/>
        <end position="237"/>
    </location>
</feature>
<protein>
    <recommendedName>
        <fullName evidence="1">gamma-glutamylcyclotransferase</fullName>
        <ecNumber evidence="1">4.3.2.9</ecNumber>
    </recommendedName>
</protein>